<dbReference type="Proteomes" id="UP000231994">
    <property type="component" value="Chromosome"/>
</dbReference>
<dbReference type="EMBL" id="CP024932">
    <property type="protein sequence ID" value="ATZ09509.1"/>
    <property type="molecule type" value="Genomic_DNA"/>
</dbReference>
<reference evidence="1 2" key="1">
    <citation type="submission" date="2017-11" db="EMBL/GenBank/DDBJ databases">
        <title>Whole genome sequencing of cultured pathogen.</title>
        <authorList>
            <person name="Hoffmann M."/>
            <person name="Sanchez M."/>
            <person name="Timme R."/>
            <person name="Nudel K."/>
            <person name="Bry L."/>
        </authorList>
    </citation>
    <scope>NUCLEOTIDE SEQUENCE [LARGE SCALE GENOMIC DNA]</scope>
    <source>
        <strain evidence="1 2">216</strain>
    </source>
</reference>
<accession>A0ABC8CNP9</accession>
<protein>
    <submittedName>
        <fullName evidence="1">Uncharacterized protein</fullName>
    </submittedName>
</protein>
<organism evidence="1 2">
    <name type="scientific">Corynebacterium striatum</name>
    <dbReference type="NCBI Taxonomy" id="43770"/>
    <lineage>
        <taxon>Bacteria</taxon>
        <taxon>Bacillati</taxon>
        <taxon>Actinomycetota</taxon>
        <taxon>Actinomycetes</taxon>
        <taxon>Mycobacteriales</taxon>
        <taxon>Corynebacteriaceae</taxon>
        <taxon>Corynebacterium</taxon>
    </lineage>
</organism>
<evidence type="ECO:0000313" key="1">
    <source>
        <dbReference type="EMBL" id="ATZ09509.1"/>
    </source>
</evidence>
<dbReference type="RefSeq" id="WP_049159059.1">
    <property type="nucleotide sequence ID" value="NZ_CP024931.1"/>
</dbReference>
<dbReference type="AlphaFoldDB" id="A0ABC8CNP9"/>
<name>A0ABC8CNP9_CORST</name>
<proteinExistence type="predicted"/>
<gene>
    <name evidence="1" type="ORF">A9D01_12930</name>
</gene>
<sequence>MDTSLIGTTTGTIEDDDKAYTATVWRSMQGLIGRTSNSSNQAKVLVLFARTEATYAEEFVGIALTKEQESAMAEHVDSPRITCWTEEVPLQGWEGKLNKSRFPKLVYLVFREGYAQHSSVRYQEMSPEILAAFTTREAAQTDVVSRQKKEPSFLPSKFHIWEVEFGFLTEKFRGQGPEIPMY</sequence>
<evidence type="ECO:0000313" key="2">
    <source>
        <dbReference type="Proteomes" id="UP000231994"/>
    </source>
</evidence>